<keyword evidence="6 7" id="KW-0472">Membrane</keyword>
<dbReference type="SUPFAM" id="SSF82689">
    <property type="entry name" value="Mechanosensitive channel protein MscS (YggB), C-terminal domain"/>
    <property type="match status" value="1"/>
</dbReference>
<keyword evidence="12" id="KW-1185">Reference proteome</keyword>
<dbReference type="GO" id="GO:0008381">
    <property type="term" value="F:mechanosensitive monoatomic ion channel activity"/>
    <property type="evidence" value="ECO:0007669"/>
    <property type="project" value="InterPro"/>
</dbReference>
<organism evidence="11 12">
    <name type="scientific">Ilumatobacter fluminis</name>
    <dbReference type="NCBI Taxonomy" id="467091"/>
    <lineage>
        <taxon>Bacteria</taxon>
        <taxon>Bacillati</taxon>
        <taxon>Actinomycetota</taxon>
        <taxon>Acidimicrobiia</taxon>
        <taxon>Acidimicrobiales</taxon>
        <taxon>Ilumatobacteraceae</taxon>
        <taxon>Ilumatobacter</taxon>
    </lineage>
</organism>
<dbReference type="RefSeq" id="WP_133868412.1">
    <property type="nucleotide sequence ID" value="NZ_SOAU01000001.1"/>
</dbReference>
<comment type="subcellular location">
    <subcellularLocation>
        <location evidence="1">Cell membrane</location>
        <topology evidence="1">Multi-pass membrane protein</topology>
    </subcellularLocation>
</comment>
<dbReference type="InterPro" id="IPR010920">
    <property type="entry name" value="LSM_dom_sf"/>
</dbReference>
<evidence type="ECO:0000313" key="11">
    <source>
        <dbReference type="EMBL" id="TDT16007.1"/>
    </source>
</evidence>
<dbReference type="Gene3D" id="3.30.70.100">
    <property type="match status" value="1"/>
</dbReference>
<dbReference type="InterPro" id="IPR045275">
    <property type="entry name" value="MscS_archaea/bacteria_type"/>
</dbReference>
<dbReference type="Pfam" id="PF21088">
    <property type="entry name" value="MS_channel_1st"/>
    <property type="match status" value="1"/>
</dbReference>
<evidence type="ECO:0000256" key="5">
    <source>
        <dbReference type="ARBA" id="ARBA00022989"/>
    </source>
</evidence>
<keyword evidence="3" id="KW-1003">Cell membrane</keyword>
<feature type="domain" description="Mechanosensitive ion channel MscS C-terminal" evidence="9">
    <location>
        <begin position="185"/>
        <end position="267"/>
    </location>
</feature>
<feature type="transmembrane region" description="Helical" evidence="7">
    <location>
        <begin position="87"/>
        <end position="108"/>
    </location>
</feature>
<feature type="transmembrane region" description="Helical" evidence="7">
    <location>
        <begin position="31"/>
        <end position="51"/>
    </location>
</feature>
<dbReference type="Pfam" id="PF00924">
    <property type="entry name" value="MS_channel_2nd"/>
    <property type="match status" value="1"/>
</dbReference>
<dbReference type="InterPro" id="IPR049278">
    <property type="entry name" value="MS_channel_C"/>
</dbReference>
<dbReference type="Pfam" id="PF21082">
    <property type="entry name" value="MS_channel_3rd"/>
    <property type="match status" value="1"/>
</dbReference>
<dbReference type="InterPro" id="IPR006685">
    <property type="entry name" value="MscS_channel_2nd"/>
</dbReference>
<dbReference type="AlphaFoldDB" id="A0A4R7HXS6"/>
<dbReference type="InterPro" id="IPR049142">
    <property type="entry name" value="MS_channel_1st"/>
</dbReference>
<dbReference type="Gene3D" id="2.30.30.60">
    <property type="match status" value="1"/>
</dbReference>
<dbReference type="InterPro" id="IPR011066">
    <property type="entry name" value="MscS_channel_C_sf"/>
</dbReference>
<evidence type="ECO:0000259" key="10">
    <source>
        <dbReference type="Pfam" id="PF21088"/>
    </source>
</evidence>
<evidence type="ECO:0000256" key="6">
    <source>
        <dbReference type="ARBA" id="ARBA00023136"/>
    </source>
</evidence>
<dbReference type="EMBL" id="SOAU01000001">
    <property type="protein sequence ID" value="TDT16007.1"/>
    <property type="molecule type" value="Genomic_DNA"/>
</dbReference>
<comment type="similarity">
    <text evidence="2">Belongs to the MscS (TC 1.A.23) family.</text>
</comment>
<dbReference type="PANTHER" id="PTHR30221">
    <property type="entry name" value="SMALL-CONDUCTANCE MECHANOSENSITIVE CHANNEL"/>
    <property type="match status" value="1"/>
</dbReference>
<gene>
    <name evidence="11" type="ORF">BDK89_1589</name>
</gene>
<evidence type="ECO:0000259" key="8">
    <source>
        <dbReference type="Pfam" id="PF00924"/>
    </source>
</evidence>
<feature type="transmembrane region" description="Helical" evidence="7">
    <location>
        <begin position="63"/>
        <end position="81"/>
    </location>
</feature>
<name>A0A4R7HXS6_9ACTN</name>
<evidence type="ECO:0000256" key="7">
    <source>
        <dbReference type="SAM" id="Phobius"/>
    </source>
</evidence>
<accession>A0A4R7HXS6</accession>
<sequence>MTTLLPVPATVDAEAEITVEDSVAGFDVGNWPTALTLFVVAVVIALIAKRLVQNVVKRHNEVLARLMGRTTAALIVTVGLVSALSNLGIQVGVLIGALGVTGFAIAFAMQDTLSNMIAGIILQLRRPFTYDDKVSLNGYEGTVTDINLRSVEMKLLSGEMALIPSAEVLQNPIENWTRRPNRRFSVDVGVAYDTDVARVATLLAEAMGRVDGVLDDPAPVVDFAGFGGSSIDFTVYGWFESRHPYFDLRVAAADQIKRTLDDADIEIPFPITTLMNPDGSALAAHDRDAA</sequence>
<protein>
    <submittedName>
        <fullName evidence="11">Mechanosensitive ion channel-like protein</fullName>
    </submittedName>
</protein>
<comment type="caution">
    <text evidence="11">The sequence shown here is derived from an EMBL/GenBank/DDBJ whole genome shotgun (WGS) entry which is preliminary data.</text>
</comment>
<dbReference type="GO" id="GO:0005886">
    <property type="term" value="C:plasma membrane"/>
    <property type="evidence" value="ECO:0007669"/>
    <property type="project" value="UniProtKB-SubCell"/>
</dbReference>
<evidence type="ECO:0000313" key="12">
    <source>
        <dbReference type="Proteomes" id="UP000294558"/>
    </source>
</evidence>
<dbReference type="OrthoDB" id="9792218at2"/>
<evidence type="ECO:0000256" key="4">
    <source>
        <dbReference type="ARBA" id="ARBA00022692"/>
    </source>
</evidence>
<dbReference type="SUPFAM" id="SSF82861">
    <property type="entry name" value="Mechanosensitive channel protein MscS (YggB), transmembrane region"/>
    <property type="match status" value="1"/>
</dbReference>
<dbReference type="InterPro" id="IPR023408">
    <property type="entry name" value="MscS_beta-dom_sf"/>
</dbReference>
<evidence type="ECO:0000256" key="2">
    <source>
        <dbReference type="ARBA" id="ARBA00008017"/>
    </source>
</evidence>
<dbReference type="InterPro" id="IPR011014">
    <property type="entry name" value="MscS_channel_TM-2"/>
</dbReference>
<dbReference type="Proteomes" id="UP000294558">
    <property type="component" value="Unassembled WGS sequence"/>
</dbReference>
<keyword evidence="4 7" id="KW-0812">Transmembrane</keyword>
<evidence type="ECO:0000256" key="3">
    <source>
        <dbReference type="ARBA" id="ARBA00022475"/>
    </source>
</evidence>
<proteinExistence type="inferred from homology"/>
<evidence type="ECO:0000256" key="1">
    <source>
        <dbReference type="ARBA" id="ARBA00004651"/>
    </source>
</evidence>
<dbReference type="PANTHER" id="PTHR30221:SF1">
    <property type="entry name" value="SMALL-CONDUCTANCE MECHANOSENSITIVE CHANNEL"/>
    <property type="match status" value="1"/>
</dbReference>
<feature type="domain" description="Mechanosensitive ion channel transmembrane helices 2/3" evidence="10">
    <location>
        <begin position="72"/>
        <end position="110"/>
    </location>
</feature>
<keyword evidence="5 7" id="KW-1133">Transmembrane helix</keyword>
<dbReference type="Gene3D" id="1.10.287.1260">
    <property type="match status" value="1"/>
</dbReference>
<reference evidence="11 12" key="1">
    <citation type="submission" date="2019-03" db="EMBL/GenBank/DDBJ databases">
        <title>Sequencing the genomes of 1000 actinobacteria strains.</title>
        <authorList>
            <person name="Klenk H.-P."/>
        </authorList>
    </citation>
    <scope>NUCLEOTIDE SEQUENCE [LARGE SCALE GENOMIC DNA]</scope>
    <source>
        <strain evidence="11 12">DSM 18936</strain>
    </source>
</reference>
<dbReference type="SUPFAM" id="SSF50182">
    <property type="entry name" value="Sm-like ribonucleoproteins"/>
    <property type="match status" value="1"/>
</dbReference>
<evidence type="ECO:0000259" key="9">
    <source>
        <dbReference type="Pfam" id="PF21082"/>
    </source>
</evidence>
<feature type="domain" description="Mechanosensitive ion channel MscS" evidence="8">
    <location>
        <begin position="111"/>
        <end position="178"/>
    </location>
</feature>